<dbReference type="GeneID" id="19402666"/>
<proteinExistence type="predicted"/>
<dbReference type="Proteomes" id="UP000016935">
    <property type="component" value="Unassembled WGS sequence"/>
</dbReference>
<dbReference type="eggNOG" id="ENOG502S837">
    <property type="taxonomic scope" value="Eukaryota"/>
</dbReference>
<evidence type="ECO:0000313" key="3">
    <source>
        <dbReference type="Proteomes" id="UP000016935"/>
    </source>
</evidence>
<dbReference type="OrthoDB" id="5325276at2759"/>
<sequence>MREKLKAVLHRRKRSTPTQSPRGSYERSEEGSPRSGQHSTSSRQPSRAGRQSTSLSSDSFYSSQSNDAKPNDSVADGNSPHRPVLASDEDLILEGSNADTYRSFCYPDSLEHASAIPGSFNDDFSDYEEQPIGTAVTTNDSVVEGAHMRNAEDNSNGQLQSPVRERPHHAEKIVKAMDFDSTGDNSGMDVGEEWKARQESMLKGVVDLSHTVDTDRETTRAPAVTHEVIKPHEHEVIQHKIYREIHNYTYYHRIQPVMQTEVLPPRHFIPNPDGEGLIEISADELPSRTGKNRWWDIVQKVPELPAAPFQWRTEPQIIEGKPYMTEEGFERRETTIIYPPTLKDMSGYGGLVQPVHFDHKTGERWLGEITTVEKLNQELARTGDEDFMAMKEVKADVPEIPSSPSTKLNPAGRVCI</sequence>
<gene>
    <name evidence="2" type="ORF">SETTUDRAFT_23419</name>
</gene>
<organism evidence="2 3">
    <name type="scientific">Exserohilum turcicum (strain 28A)</name>
    <name type="common">Northern leaf blight fungus</name>
    <name type="synonym">Setosphaeria turcica</name>
    <dbReference type="NCBI Taxonomy" id="671987"/>
    <lineage>
        <taxon>Eukaryota</taxon>
        <taxon>Fungi</taxon>
        <taxon>Dikarya</taxon>
        <taxon>Ascomycota</taxon>
        <taxon>Pezizomycotina</taxon>
        <taxon>Dothideomycetes</taxon>
        <taxon>Pleosporomycetidae</taxon>
        <taxon>Pleosporales</taxon>
        <taxon>Pleosporineae</taxon>
        <taxon>Pleosporaceae</taxon>
        <taxon>Exserohilum</taxon>
    </lineage>
</organism>
<name>R0K1A0_EXST2</name>
<feature type="compositionally biased region" description="Low complexity" evidence="1">
    <location>
        <begin position="52"/>
        <end position="65"/>
    </location>
</feature>
<dbReference type="HOGENOM" id="CLU_573828_0_0_1"/>
<dbReference type="AlphaFoldDB" id="R0K1A0"/>
<accession>R0K1A0</accession>
<evidence type="ECO:0000313" key="2">
    <source>
        <dbReference type="EMBL" id="EOA82177.1"/>
    </source>
</evidence>
<evidence type="ECO:0000256" key="1">
    <source>
        <dbReference type="SAM" id="MobiDB-lite"/>
    </source>
</evidence>
<feature type="compositionally biased region" description="Polar residues" evidence="1">
    <location>
        <begin position="34"/>
        <end position="51"/>
    </location>
</feature>
<dbReference type="RefSeq" id="XP_008030061.1">
    <property type="nucleotide sequence ID" value="XM_008031870.1"/>
</dbReference>
<dbReference type="PANTHER" id="PTHR38703">
    <property type="entry name" value="CHROMOSOME 8, WHOLE GENOME SHOTGUN SEQUENCE"/>
    <property type="match status" value="1"/>
</dbReference>
<protein>
    <submittedName>
        <fullName evidence="2">Uncharacterized protein</fullName>
    </submittedName>
</protein>
<reference evidence="2 3" key="2">
    <citation type="journal article" date="2013" name="PLoS Genet.">
        <title>Comparative genome structure, secondary metabolite, and effector coding capacity across Cochliobolus pathogens.</title>
        <authorList>
            <person name="Condon B.J."/>
            <person name="Leng Y."/>
            <person name="Wu D."/>
            <person name="Bushley K.E."/>
            <person name="Ohm R.A."/>
            <person name="Otillar R."/>
            <person name="Martin J."/>
            <person name="Schackwitz W."/>
            <person name="Grimwood J."/>
            <person name="MohdZainudin N."/>
            <person name="Xue C."/>
            <person name="Wang R."/>
            <person name="Manning V.A."/>
            <person name="Dhillon B."/>
            <person name="Tu Z.J."/>
            <person name="Steffenson B.J."/>
            <person name="Salamov A."/>
            <person name="Sun H."/>
            <person name="Lowry S."/>
            <person name="LaButti K."/>
            <person name="Han J."/>
            <person name="Copeland A."/>
            <person name="Lindquist E."/>
            <person name="Barry K."/>
            <person name="Schmutz J."/>
            <person name="Baker S.E."/>
            <person name="Ciuffetti L.M."/>
            <person name="Grigoriev I.V."/>
            <person name="Zhong S."/>
            <person name="Turgeon B.G."/>
        </authorList>
    </citation>
    <scope>NUCLEOTIDE SEQUENCE [LARGE SCALE GENOMIC DNA]</scope>
    <source>
        <strain evidence="3">28A</strain>
    </source>
</reference>
<dbReference type="PANTHER" id="PTHR38703:SF1">
    <property type="entry name" value="ALLERGEN"/>
    <property type="match status" value="1"/>
</dbReference>
<reference evidence="2 3" key="1">
    <citation type="journal article" date="2012" name="PLoS Pathog.">
        <title>Diverse lifestyles and strategies of plant pathogenesis encoded in the genomes of eighteen Dothideomycetes fungi.</title>
        <authorList>
            <person name="Ohm R.A."/>
            <person name="Feau N."/>
            <person name="Henrissat B."/>
            <person name="Schoch C.L."/>
            <person name="Horwitz B.A."/>
            <person name="Barry K.W."/>
            <person name="Condon B.J."/>
            <person name="Copeland A.C."/>
            <person name="Dhillon B."/>
            <person name="Glaser F."/>
            <person name="Hesse C.N."/>
            <person name="Kosti I."/>
            <person name="LaButti K."/>
            <person name="Lindquist E.A."/>
            <person name="Lucas S."/>
            <person name="Salamov A.A."/>
            <person name="Bradshaw R.E."/>
            <person name="Ciuffetti L."/>
            <person name="Hamelin R.C."/>
            <person name="Kema G.H.J."/>
            <person name="Lawrence C."/>
            <person name="Scott J.A."/>
            <person name="Spatafora J.W."/>
            <person name="Turgeon B.G."/>
            <person name="de Wit P.J.G.M."/>
            <person name="Zhong S."/>
            <person name="Goodwin S.B."/>
            <person name="Grigoriev I.V."/>
        </authorList>
    </citation>
    <scope>NUCLEOTIDE SEQUENCE [LARGE SCALE GENOMIC DNA]</scope>
    <source>
        <strain evidence="3">28A</strain>
    </source>
</reference>
<keyword evidence="3" id="KW-1185">Reference proteome</keyword>
<feature type="region of interest" description="Disordered" evidence="1">
    <location>
        <begin position="1"/>
        <end position="84"/>
    </location>
</feature>
<dbReference type="EMBL" id="KB908855">
    <property type="protein sequence ID" value="EOA82177.1"/>
    <property type="molecule type" value="Genomic_DNA"/>
</dbReference>